<dbReference type="Pfam" id="PF18893">
    <property type="entry name" value="DUF5652"/>
    <property type="match status" value="1"/>
</dbReference>
<reference evidence="3 4" key="1">
    <citation type="journal article" date="2016" name="Nat. Commun.">
        <title>Thousands of microbial genomes shed light on interconnected biogeochemical processes in an aquifer system.</title>
        <authorList>
            <person name="Anantharaman K."/>
            <person name="Brown C.T."/>
            <person name="Hug L.A."/>
            <person name="Sharon I."/>
            <person name="Castelle C.J."/>
            <person name="Probst A.J."/>
            <person name="Thomas B.C."/>
            <person name="Singh A."/>
            <person name="Wilkins M.J."/>
            <person name="Karaoz U."/>
            <person name="Brodie E.L."/>
            <person name="Williams K.H."/>
            <person name="Hubbard S.S."/>
            <person name="Banfield J.F."/>
        </authorList>
    </citation>
    <scope>NUCLEOTIDE SEQUENCE [LARGE SCALE GENOMIC DNA]</scope>
</reference>
<accession>A0A1F6ECB3</accession>
<name>A0A1F6ECB3_9BACT</name>
<comment type="caution">
    <text evidence="3">The sequence shown here is derived from an EMBL/GenBank/DDBJ whole genome shotgun (WGS) entry which is preliminary data.</text>
</comment>
<gene>
    <name evidence="3" type="ORF">A3F27_00650</name>
</gene>
<dbReference type="InterPro" id="IPR043712">
    <property type="entry name" value="DUF5652"/>
</dbReference>
<dbReference type="AlphaFoldDB" id="A0A1F6ECB3"/>
<feature type="transmembrane region" description="Helical" evidence="1">
    <location>
        <begin position="40"/>
        <end position="63"/>
    </location>
</feature>
<organism evidence="3 4">
    <name type="scientific">Candidatus Kaiserbacteria bacterium RIFCSPHIGHO2_12_FULL_53_13</name>
    <dbReference type="NCBI Taxonomy" id="1798502"/>
    <lineage>
        <taxon>Bacteria</taxon>
        <taxon>Candidatus Kaiseribacteriota</taxon>
    </lineage>
</organism>
<keyword evidence="1" id="KW-0472">Membrane</keyword>
<feature type="transmembrane region" description="Helical" evidence="1">
    <location>
        <begin position="6"/>
        <end position="28"/>
    </location>
</feature>
<protein>
    <recommendedName>
        <fullName evidence="2">DUF5652 domain-containing protein</fullName>
    </recommendedName>
</protein>
<evidence type="ECO:0000313" key="3">
    <source>
        <dbReference type="EMBL" id="OGG71323.1"/>
    </source>
</evidence>
<sequence>MQWGLGFPFWAGSLFVIFMLWSLFWKGLALWHSAKRGEKWWFVALLIVNTAGILEIIYLLIVAKIKPSQLLDS</sequence>
<dbReference type="EMBL" id="MFLP01000001">
    <property type="protein sequence ID" value="OGG71323.1"/>
    <property type="molecule type" value="Genomic_DNA"/>
</dbReference>
<evidence type="ECO:0000313" key="4">
    <source>
        <dbReference type="Proteomes" id="UP000176689"/>
    </source>
</evidence>
<dbReference type="Proteomes" id="UP000176689">
    <property type="component" value="Unassembled WGS sequence"/>
</dbReference>
<evidence type="ECO:0000256" key="1">
    <source>
        <dbReference type="SAM" id="Phobius"/>
    </source>
</evidence>
<keyword evidence="1" id="KW-0812">Transmembrane</keyword>
<keyword evidence="1" id="KW-1133">Transmembrane helix</keyword>
<evidence type="ECO:0000259" key="2">
    <source>
        <dbReference type="Pfam" id="PF18893"/>
    </source>
</evidence>
<proteinExistence type="predicted"/>
<feature type="domain" description="DUF5652" evidence="2">
    <location>
        <begin position="6"/>
        <end position="65"/>
    </location>
</feature>